<keyword evidence="3" id="KW-1185">Reference proteome</keyword>
<evidence type="ECO:0000313" key="3">
    <source>
        <dbReference type="Proteomes" id="UP000000967"/>
    </source>
</evidence>
<gene>
    <name evidence="2" type="primary">56</name>
    <name evidence="2" type="ORF">PBI_CHE9C_56</name>
</gene>
<dbReference type="Proteomes" id="UP000000967">
    <property type="component" value="Segment"/>
</dbReference>
<dbReference type="KEGG" id="vg:1259358"/>
<organism evidence="2 3">
    <name type="scientific">Mycobacterium phage Che9c</name>
    <dbReference type="NCBI Taxonomy" id="2907832"/>
    <lineage>
        <taxon>Viruses</taxon>
        <taxon>Duplodnaviria</taxon>
        <taxon>Heunggongvirae</taxon>
        <taxon>Uroviricota</taxon>
        <taxon>Caudoviricetes</taxon>
        <taxon>Chenonavirus</taxon>
        <taxon>Chenonavirus Che9c</taxon>
    </lineage>
</organism>
<evidence type="ECO:0000313" key="2">
    <source>
        <dbReference type="EMBL" id="AAN12614.1"/>
    </source>
</evidence>
<accession>Q854U4</accession>
<dbReference type="EMBL" id="AY129333">
    <property type="protein sequence ID" value="AAN12614.1"/>
    <property type="molecule type" value="Genomic_DNA"/>
</dbReference>
<evidence type="ECO:0000256" key="1">
    <source>
        <dbReference type="SAM" id="MobiDB-lite"/>
    </source>
</evidence>
<dbReference type="RefSeq" id="NP_817733.1">
    <property type="nucleotide sequence ID" value="NC_004683.1"/>
</dbReference>
<name>Q854U4_9CAUD</name>
<proteinExistence type="predicted"/>
<sequence>MSKRRNGRHWQAEGRPSVYAIRHRLHNELRPTGRFFGNHEIHVRDGVEYVVFKNDVRIWPGGSGNGEGNIGEPVVTLPPSDDGQLPALDGAS</sequence>
<feature type="region of interest" description="Disordered" evidence="1">
    <location>
        <begin position="61"/>
        <end position="92"/>
    </location>
</feature>
<reference evidence="2 3" key="1">
    <citation type="journal article" date="2003" name="Cell">
        <title>Origins of highly mosaic mycobacteriophage genomes.</title>
        <authorList>
            <person name="Pedulla M.L."/>
            <person name="Ford M.E."/>
            <person name="Houtz J.M."/>
            <person name="Karthikeyan T."/>
            <person name="Wadsworth C."/>
            <person name="Lewis J.A."/>
            <person name="Jacobs-Sera D."/>
            <person name="Falbo J."/>
            <person name="Gross J."/>
            <person name="Pannunzio N.R."/>
            <person name="Brucker W."/>
            <person name="Kumar V."/>
            <person name="Kandasamy J."/>
            <person name="Keenan L."/>
            <person name="Bardarov S."/>
            <person name="Kriakov J."/>
            <person name="Lawrence J.G."/>
            <person name="Jacobs W.R. Jr."/>
            <person name="Hendrix R.W."/>
            <person name="Hatfull G.F."/>
        </authorList>
    </citation>
    <scope>NUCLEOTIDE SEQUENCE</scope>
</reference>
<protein>
    <submittedName>
        <fullName evidence="2">Uncharacterized protein</fullName>
    </submittedName>
</protein>